<organism evidence="10">
    <name type="scientific">Arion vulgaris</name>
    <dbReference type="NCBI Taxonomy" id="1028688"/>
    <lineage>
        <taxon>Eukaryota</taxon>
        <taxon>Metazoa</taxon>
        <taxon>Spiralia</taxon>
        <taxon>Lophotrochozoa</taxon>
        <taxon>Mollusca</taxon>
        <taxon>Gastropoda</taxon>
        <taxon>Heterobranchia</taxon>
        <taxon>Euthyneura</taxon>
        <taxon>Panpulmonata</taxon>
        <taxon>Eupulmonata</taxon>
        <taxon>Stylommatophora</taxon>
        <taxon>Helicina</taxon>
        <taxon>Arionoidea</taxon>
        <taxon>Arionidae</taxon>
        <taxon>Arion</taxon>
    </lineage>
</organism>
<comment type="subunit">
    <text evidence="2">Probably part of the adaptor protein complex 5 (AP-5) a tetramer composed of AP5B1, AP5M1, AP5S1 and AP5Z1.</text>
</comment>
<keyword evidence="6" id="KW-0472">Membrane</keyword>
<dbReference type="GO" id="GO:0030119">
    <property type="term" value="C:AP-type membrane coat adaptor complex"/>
    <property type="evidence" value="ECO:0007669"/>
    <property type="project" value="TreeGrafter"/>
</dbReference>
<dbReference type="SUPFAM" id="SSF49447">
    <property type="entry name" value="Second domain of Mu2 adaptin subunit (ap50) of ap2 adaptor"/>
    <property type="match status" value="1"/>
</dbReference>
<evidence type="ECO:0000259" key="9">
    <source>
        <dbReference type="PROSITE" id="PS51072"/>
    </source>
</evidence>
<dbReference type="InterPro" id="IPR036168">
    <property type="entry name" value="AP2_Mu_C_sf"/>
</dbReference>
<keyword evidence="5" id="KW-0653">Protein transport</keyword>
<dbReference type="GO" id="GO:0005829">
    <property type="term" value="C:cytosol"/>
    <property type="evidence" value="ECO:0007669"/>
    <property type="project" value="TreeGrafter"/>
</dbReference>
<evidence type="ECO:0000256" key="4">
    <source>
        <dbReference type="ARBA" id="ARBA00022448"/>
    </source>
</evidence>
<dbReference type="CDD" id="cd09256">
    <property type="entry name" value="AP_MuD_MHD"/>
    <property type="match status" value="1"/>
</dbReference>
<evidence type="ECO:0000256" key="8">
    <source>
        <dbReference type="ARBA" id="ARBA00030827"/>
    </source>
</evidence>
<dbReference type="EMBL" id="HACG01037718">
    <property type="protein sequence ID" value="CEK84583.1"/>
    <property type="molecule type" value="Transcribed_RNA"/>
</dbReference>
<gene>
    <name evidence="10" type="primary">ORF143455</name>
</gene>
<evidence type="ECO:0000256" key="5">
    <source>
        <dbReference type="ARBA" id="ARBA00022927"/>
    </source>
</evidence>
<comment type="subcellular location">
    <subcellularLocation>
        <location evidence="7">Endomembrane system</location>
        <topology evidence="7">Peripheral membrane protein</topology>
        <orientation evidence="7">Cytoplasmic side</orientation>
    </subcellularLocation>
</comment>
<dbReference type="GO" id="GO:0005770">
    <property type="term" value="C:late endosome"/>
    <property type="evidence" value="ECO:0007669"/>
    <property type="project" value="TreeGrafter"/>
</dbReference>
<comment type="similarity">
    <text evidence="1">Belongs to the adaptor complexes medium subunit family.</text>
</comment>
<dbReference type="InterPro" id="IPR028565">
    <property type="entry name" value="MHD"/>
</dbReference>
<dbReference type="GO" id="GO:0015031">
    <property type="term" value="P:protein transport"/>
    <property type="evidence" value="ECO:0007669"/>
    <property type="project" value="UniProtKB-KW"/>
</dbReference>
<dbReference type="GO" id="GO:0005764">
    <property type="term" value="C:lysosome"/>
    <property type="evidence" value="ECO:0007669"/>
    <property type="project" value="TreeGrafter"/>
</dbReference>
<evidence type="ECO:0000256" key="2">
    <source>
        <dbReference type="ARBA" id="ARBA00011174"/>
    </source>
</evidence>
<evidence type="ECO:0000256" key="7">
    <source>
        <dbReference type="ARBA" id="ARBA00029433"/>
    </source>
</evidence>
<evidence type="ECO:0000256" key="6">
    <source>
        <dbReference type="ARBA" id="ARBA00023136"/>
    </source>
</evidence>
<dbReference type="Gene3D" id="2.60.40.1170">
    <property type="entry name" value="Mu homology domain, subdomain B"/>
    <property type="match status" value="2"/>
</dbReference>
<accession>A0A0B7AUR7</accession>
<dbReference type="PANTHER" id="PTHR16082:SF2">
    <property type="entry name" value="AP-5 COMPLEX SUBUNIT MU-1"/>
    <property type="match status" value="1"/>
</dbReference>
<sequence>MSIAIRQIWIIKLPTIDTKKSATILFNRKFPTVEKRAKLTNGTGYTPVPQASHVLQLLVREISQAYNASQFIPGRDGCDLPIQKPIHKICTDEGILWPVVALEKNGLLLCCLPLVEGTTQISDLTSIPVINIPSISLGMSLLETLAEYLKVTKQELPNRLLELPAFINEAAPFGLVRDGSVDNICARLLNKPCTLSKSHKLPAWRSASYKGKTSLQVCVLEHISASQCAQETWQDSSQIYGEVTCKAEFEGCGPDITLSISNQGDGLNIPQDMLIVHPCVQRADWHEHEETDGSVRNAPRRIRFSPPLEHFTLCHYTAKRLLELPIFGVYHMKPEQTKASITVQLKLSDQIKNNFELCELHIPFYTRPQISNFEGAPTQGSLSLSNNKKELIWNIGQKFNSKDQQVSLAASVTFSSSDQGLPAPSVQDAFCRGNNSYAKLNFRIQEFTHSGCCIDPKSIQVSPSTKFKLSLTREYSSADYKIWNSGGEALTTKAVDTV</sequence>
<dbReference type="Pfam" id="PF00928">
    <property type="entry name" value="Adap_comp_sub"/>
    <property type="match status" value="1"/>
</dbReference>
<dbReference type="GO" id="GO:0016197">
    <property type="term" value="P:endosomal transport"/>
    <property type="evidence" value="ECO:0007669"/>
    <property type="project" value="TreeGrafter"/>
</dbReference>
<name>A0A0B7AUR7_9EUPU</name>
<proteinExistence type="inferred from homology"/>
<evidence type="ECO:0000313" key="10">
    <source>
        <dbReference type="EMBL" id="CEK84583.1"/>
    </source>
</evidence>
<evidence type="ECO:0000256" key="3">
    <source>
        <dbReference type="ARBA" id="ARBA00021851"/>
    </source>
</evidence>
<evidence type="ECO:0000256" key="1">
    <source>
        <dbReference type="ARBA" id="ARBA00005324"/>
    </source>
</evidence>
<dbReference type="PANTHER" id="PTHR16082">
    <property type="entry name" value="AP-5 COMPLEX SUBUNIT MU-1"/>
    <property type="match status" value="1"/>
</dbReference>
<dbReference type="AlphaFoldDB" id="A0A0B7AUR7"/>
<keyword evidence="4" id="KW-0813">Transport</keyword>
<feature type="domain" description="MHD" evidence="9">
    <location>
        <begin position="212"/>
        <end position="483"/>
    </location>
</feature>
<dbReference type="InterPro" id="IPR039591">
    <property type="entry name" value="AP5M1"/>
</dbReference>
<reference evidence="10" key="1">
    <citation type="submission" date="2014-12" db="EMBL/GenBank/DDBJ databases">
        <title>Insight into the proteome of Arion vulgaris.</title>
        <authorList>
            <person name="Aradska J."/>
            <person name="Bulat T."/>
            <person name="Smidak R."/>
            <person name="Sarate P."/>
            <person name="Gangsoo J."/>
            <person name="Sialana F."/>
            <person name="Bilban M."/>
            <person name="Lubec G."/>
        </authorList>
    </citation>
    <scope>NUCLEOTIDE SEQUENCE</scope>
    <source>
        <tissue evidence="10">Skin</tissue>
    </source>
</reference>
<protein>
    <recommendedName>
        <fullName evidence="3">AP-5 complex subunit mu-1</fullName>
    </recommendedName>
    <alternativeName>
        <fullName evidence="8">Adaptor-related protein complex 5 subunit mu-1</fullName>
    </alternativeName>
</protein>
<dbReference type="PROSITE" id="PS51072">
    <property type="entry name" value="MHD"/>
    <property type="match status" value="1"/>
</dbReference>